<dbReference type="PROSITE" id="PS51257">
    <property type="entry name" value="PROKAR_LIPOPROTEIN"/>
    <property type="match status" value="1"/>
</dbReference>
<proteinExistence type="predicted"/>
<protein>
    <recommendedName>
        <fullName evidence="4">Lipoprotein</fullName>
    </recommendedName>
</protein>
<feature type="compositionally biased region" description="Acidic residues" evidence="1">
    <location>
        <begin position="196"/>
        <end position="211"/>
    </location>
</feature>
<gene>
    <name evidence="2" type="ORF">ELS19_18510</name>
</gene>
<sequence length="220" mass="24200">MNRKKILLAVSAVALIALAGCGGGGPSGEKLGQDAGQDISNVSLGESYMYEVKITEKNQYGLVQKRPPFIMEDSLERQNLIKRYEYLNDKNNVHHVYMMSNDGKVINYEVAQGKVSSVNSKLTNDLQPVRIPGCDAHKSGNDCWKVVESPQMDGSYGKNGDAIFFFTTDGHYVEWNGLYVVSEEPKNIQTQVSLVDIDDSSNSDDSSEETTNETANNSTS</sequence>
<evidence type="ECO:0008006" key="4">
    <source>
        <dbReference type="Google" id="ProtNLM"/>
    </source>
</evidence>
<dbReference type="RefSeq" id="WP_129786432.1">
    <property type="nucleotide sequence ID" value="NZ_RZHH01000003.1"/>
</dbReference>
<dbReference type="AlphaFoldDB" id="A0A482T1E0"/>
<organism evidence="2 3">
    <name type="scientific">Halogeometricum borinquense</name>
    <dbReference type="NCBI Taxonomy" id="60847"/>
    <lineage>
        <taxon>Archaea</taxon>
        <taxon>Methanobacteriati</taxon>
        <taxon>Methanobacteriota</taxon>
        <taxon>Stenosarchaea group</taxon>
        <taxon>Halobacteria</taxon>
        <taxon>Halobacteriales</taxon>
        <taxon>Haloferacaceae</taxon>
        <taxon>Halogeometricum</taxon>
    </lineage>
</organism>
<reference evidence="2 3" key="1">
    <citation type="submission" date="2018-12" db="EMBL/GenBank/DDBJ databases">
        <title>Genome analysis provides insights into bioremediation potentialities of Halogeometricum borinquense strain N11.</title>
        <authorList>
            <person name="Najjari A."/>
            <person name="Youssef N."/>
            <person name="Fhoula I."/>
            <person name="Ben Dhia O."/>
            <person name="Mahjoubi M."/>
            <person name="Ouzari H.I."/>
            <person name="Cherif A."/>
        </authorList>
    </citation>
    <scope>NUCLEOTIDE SEQUENCE [LARGE SCALE GENOMIC DNA]</scope>
    <source>
        <strain evidence="2 3">N11</strain>
    </source>
</reference>
<accession>A0A482T1E0</accession>
<dbReference type="EMBL" id="RZHH01000003">
    <property type="protein sequence ID" value="RYJ08510.1"/>
    <property type="molecule type" value="Genomic_DNA"/>
</dbReference>
<evidence type="ECO:0000313" key="2">
    <source>
        <dbReference type="EMBL" id="RYJ08510.1"/>
    </source>
</evidence>
<feature type="region of interest" description="Disordered" evidence="1">
    <location>
        <begin position="196"/>
        <end position="220"/>
    </location>
</feature>
<comment type="caution">
    <text evidence="2">The sequence shown here is derived from an EMBL/GenBank/DDBJ whole genome shotgun (WGS) entry which is preliminary data.</text>
</comment>
<evidence type="ECO:0000313" key="3">
    <source>
        <dbReference type="Proteomes" id="UP000294028"/>
    </source>
</evidence>
<name>A0A482T1E0_9EURY</name>
<evidence type="ECO:0000256" key="1">
    <source>
        <dbReference type="SAM" id="MobiDB-lite"/>
    </source>
</evidence>
<dbReference type="Proteomes" id="UP000294028">
    <property type="component" value="Unassembled WGS sequence"/>
</dbReference>